<organism evidence="3 4">
    <name type="scientific">Scophthalmus maximus</name>
    <name type="common">Turbot</name>
    <name type="synonym">Psetta maxima</name>
    <dbReference type="NCBI Taxonomy" id="52904"/>
    <lineage>
        <taxon>Eukaryota</taxon>
        <taxon>Metazoa</taxon>
        <taxon>Chordata</taxon>
        <taxon>Craniata</taxon>
        <taxon>Vertebrata</taxon>
        <taxon>Euteleostomi</taxon>
        <taxon>Actinopterygii</taxon>
        <taxon>Neopterygii</taxon>
        <taxon>Teleostei</taxon>
        <taxon>Neoteleostei</taxon>
        <taxon>Acanthomorphata</taxon>
        <taxon>Carangaria</taxon>
        <taxon>Pleuronectiformes</taxon>
        <taxon>Pleuronectoidei</taxon>
        <taxon>Scophthalmidae</taxon>
        <taxon>Scophthalmus</taxon>
    </lineage>
</organism>
<keyword evidence="1" id="KW-0479">Metal-binding</keyword>
<gene>
    <name evidence="3" type="ORF">F2P81_002217</name>
</gene>
<evidence type="ECO:0000313" key="3">
    <source>
        <dbReference type="EMBL" id="KAF0045688.1"/>
    </source>
</evidence>
<proteinExistence type="predicted"/>
<evidence type="ECO:0000313" key="4">
    <source>
        <dbReference type="Proteomes" id="UP000438429"/>
    </source>
</evidence>
<feature type="domain" description="CCHC-type" evidence="2">
    <location>
        <begin position="126"/>
        <end position="142"/>
    </location>
</feature>
<dbReference type="EMBL" id="VEVO01000002">
    <property type="protein sequence ID" value="KAF0045688.1"/>
    <property type="molecule type" value="Genomic_DNA"/>
</dbReference>
<dbReference type="AlphaFoldDB" id="A0A6A4TMU3"/>
<evidence type="ECO:0000259" key="2">
    <source>
        <dbReference type="PROSITE" id="PS50158"/>
    </source>
</evidence>
<reference evidence="3 4" key="1">
    <citation type="submission" date="2019-06" db="EMBL/GenBank/DDBJ databases">
        <title>Draft genomes of female and male turbot (Scophthalmus maximus).</title>
        <authorList>
            <person name="Xu H."/>
            <person name="Xu X.-W."/>
            <person name="Shao C."/>
            <person name="Chen S."/>
        </authorList>
    </citation>
    <scope>NUCLEOTIDE SEQUENCE [LARGE SCALE GENOMIC DNA]</scope>
    <source>
        <strain evidence="3">Ysfricsl-2016a</strain>
        <tissue evidence="3">Blood</tissue>
    </source>
</reference>
<name>A0A6A4TMU3_SCOMX</name>
<accession>A0A6A4TMU3</accession>
<dbReference type="Proteomes" id="UP000438429">
    <property type="component" value="Unassembled WGS sequence"/>
</dbReference>
<dbReference type="SUPFAM" id="SSF57756">
    <property type="entry name" value="Retrovirus zinc finger-like domains"/>
    <property type="match status" value="1"/>
</dbReference>
<dbReference type="InterPro" id="IPR036875">
    <property type="entry name" value="Znf_CCHC_sf"/>
</dbReference>
<dbReference type="GO" id="GO:0008270">
    <property type="term" value="F:zinc ion binding"/>
    <property type="evidence" value="ECO:0007669"/>
    <property type="project" value="UniProtKB-KW"/>
</dbReference>
<protein>
    <recommendedName>
        <fullName evidence="2">CCHC-type domain-containing protein</fullName>
    </recommendedName>
</protein>
<dbReference type="GO" id="GO:0003676">
    <property type="term" value="F:nucleic acid binding"/>
    <property type="evidence" value="ECO:0007669"/>
    <property type="project" value="InterPro"/>
</dbReference>
<dbReference type="PROSITE" id="PS50158">
    <property type="entry name" value="ZF_CCHC"/>
    <property type="match status" value="1"/>
</dbReference>
<evidence type="ECO:0000256" key="1">
    <source>
        <dbReference type="PROSITE-ProRule" id="PRU00047"/>
    </source>
</evidence>
<comment type="caution">
    <text evidence="3">The sequence shown here is derived from an EMBL/GenBank/DDBJ whole genome shotgun (WGS) entry which is preliminary data.</text>
</comment>
<sequence>MNKAAVVFLTEEPLVHRQVESGVFIRDLWVQVSPLSAPSTRITVFGVPPFIHNDLLEHELLRFGKLASSFRSVSLGCKDPKLKHVQSLRRQVFMFLDSPTQTLDVSFRVKQGDSLYMMYASSGQIRCFECGDVGHKRYACPQKQAASGSASGCADAAGDVAGGAPGSESAQPSGPEASEKHCSLRCCQPASRHKSSALFHLAAKQQGKISSGADLHVRHVVVSIRGGRTLSSIFCR</sequence>
<keyword evidence="1" id="KW-0863">Zinc-finger</keyword>
<dbReference type="InterPro" id="IPR001878">
    <property type="entry name" value="Znf_CCHC"/>
</dbReference>
<keyword evidence="1" id="KW-0862">Zinc</keyword>